<dbReference type="Pfam" id="PF13489">
    <property type="entry name" value="Methyltransf_23"/>
    <property type="match status" value="1"/>
</dbReference>
<sequence>MDAQSARLPGSTPCKICGARAAWFGTANFNKNCEERRGLILPPHAEFATYFKCENCATIFTTDFDHWSREDFARNIYNEEYALIDVDVLDTRPRQNARLIADLVTDRKVSILDYGGHAGHLSRMLAQKGFCADSWDPFSNPVAVRNGYDLIASFEVLEHSIDPIGTVSDMASKLEDDGAILFSTYALDFEPDASIDHWYISPRNGHVTIHSRQGLRILFAKFDMRIHHYSRGLHLALREGRAVPPWLTREPVAWIAVPGEVLHAPHRS</sequence>
<dbReference type="Proteomes" id="UP001059745">
    <property type="component" value="Chromosome 1"/>
</dbReference>
<gene>
    <name evidence="1" type="ORF">NYZ96_07140</name>
</gene>
<dbReference type="Gene3D" id="3.40.50.150">
    <property type="entry name" value="Vaccinia Virus protein VP39"/>
    <property type="match status" value="1"/>
</dbReference>
<dbReference type="RefSeq" id="WP_052409210.1">
    <property type="nucleotide sequence ID" value="NZ_CADEQJ010000021.1"/>
</dbReference>
<evidence type="ECO:0000313" key="2">
    <source>
        <dbReference type="Proteomes" id="UP001059745"/>
    </source>
</evidence>
<reference evidence="1" key="1">
    <citation type="submission" date="2022-09" db="EMBL/GenBank/DDBJ databases">
        <title>Genomic of Burkholderia gladioli.</title>
        <authorList>
            <person name="Wu H."/>
        </authorList>
    </citation>
    <scope>NUCLEOTIDE SEQUENCE</scope>
    <source>
        <strain evidence="1">ZN-S4</strain>
    </source>
</reference>
<dbReference type="GO" id="GO:0032259">
    <property type="term" value="P:methylation"/>
    <property type="evidence" value="ECO:0007669"/>
    <property type="project" value="UniProtKB-KW"/>
</dbReference>
<dbReference type="SUPFAM" id="SSF53335">
    <property type="entry name" value="S-adenosyl-L-methionine-dependent methyltransferases"/>
    <property type="match status" value="1"/>
</dbReference>
<evidence type="ECO:0000313" key="1">
    <source>
        <dbReference type="EMBL" id="UWX71516.1"/>
    </source>
</evidence>
<accession>A0AB38TSW3</accession>
<dbReference type="EMBL" id="CP104214">
    <property type="protein sequence ID" value="UWX71516.1"/>
    <property type="molecule type" value="Genomic_DNA"/>
</dbReference>
<keyword evidence="1" id="KW-0489">Methyltransferase</keyword>
<dbReference type="InterPro" id="IPR029063">
    <property type="entry name" value="SAM-dependent_MTases_sf"/>
</dbReference>
<dbReference type="AlphaFoldDB" id="A0AB38TSW3"/>
<protein>
    <submittedName>
        <fullName evidence="1">Class I SAM-dependent methyltransferase</fullName>
    </submittedName>
</protein>
<organism evidence="1 2">
    <name type="scientific">Burkholderia gladioli</name>
    <name type="common">Pseudomonas marginata</name>
    <name type="synonym">Phytomonas marginata</name>
    <dbReference type="NCBI Taxonomy" id="28095"/>
    <lineage>
        <taxon>Bacteria</taxon>
        <taxon>Pseudomonadati</taxon>
        <taxon>Pseudomonadota</taxon>
        <taxon>Betaproteobacteria</taxon>
        <taxon>Burkholderiales</taxon>
        <taxon>Burkholderiaceae</taxon>
        <taxon>Burkholderia</taxon>
    </lineage>
</organism>
<keyword evidence="1" id="KW-0808">Transferase</keyword>
<dbReference type="GO" id="GO:0008168">
    <property type="term" value="F:methyltransferase activity"/>
    <property type="evidence" value="ECO:0007669"/>
    <property type="project" value="UniProtKB-KW"/>
</dbReference>
<proteinExistence type="predicted"/>
<name>A0AB38TSW3_BURGA</name>